<dbReference type="AlphaFoldDB" id="H6RFE0"/>
<reference evidence="1" key="1">
    <citation type="journal article" date="2012" name="Environ. Microbiol.">
        <title>Genomic content of uncultured Bacteroidetes from contrasting oceanic provinces in the North Atlantic Ocean.</title>
        <authorList>
            <person name="Gomez-Pereira P.R."/>
            <person name="Schuler M."/>
            <person name="Fuchs B.M."/>
            <person name="Bennke C."/>
            <person name="Teeling H."/>
            <person name="Waldmann J."/>
            <person name="Richter M."/>
            <person name="Barbe V."/>
            <person name="Bataille E."/>
            <person name="Glockner F.O."/>
            <person name="Amann R."/>
        </authorList>
    </citation>
    <scope>NUCLEOTIDE SEQUENCE</scope>
</reference>
<dbReference type="EMBL" id="FO117588">
    <property type="protein sequence ID" value="CCF99751.1"/>
    <property type="molecule type" value="Genomic_DNA"/>
</dbReference>
<protein>
    <submittedName>
        <fullName evidence="1">Uncharacterized protein</fullName>
    </submittedName>
</protein>
<organism evidence="1">
    <name type="scientific">uncultured Dokdonia sp</name>
    <dbReference type="NCBI Taxonomy" id="575653"/>
    <lineage>
        <taxon>Bacteria</taxon>
        <taxon>Pseudomonadati</taxon>
        <taxon>Bacteroidota</taxon>
        <taxon>Flavobacteriia</taxon>
        <taxon>Flavobacteriales</taxon>
        <taxon>Flavobacteriaceae</taxon>
        <taxon>Dokdonia</taxon>
        <taxon>environmental samples</taxon>
    </lineage>
</organism>
<gene>
    <name evidence="1" type="ORF">VIS_S18BSA90040</name>
</gene>
<accession>H6RFE0</accession>
<reference evidence="1" key="2">
    <citation type="submission" date="2012-02" db="EMBL/GenBank/DDBJ databases">
        <authorList>
            <person name="Genoscope - CEA"/>
        </authorList>
    </citation>
    <scope>NUCLEOTIDE SEQUENCE</scope>
</reference>
<proteinExistence type="predicted"/>
<name>H6RFE0_9FLAO</name>
<evidence type="ECO:0000313" key="1">
    <source>
        <dbReference type="EMBL" id="CCF99751.1"/>
    </source>
</evidence>
<sequence length="39" mass="4657">MKSQTEEWGLLEQICQDEEFDVSFFSIEFPDGSSYEYQN</sequence>